<proteinExistence type="predicted"/>
<sequence>MTVEARKKGKKAEGRVEDLALRLGSSVLRDPESDYAGKTDMTIDGFPVQVSCSRKSNRVQRALRKKGISRLVAGEDVTDEQIIEELARLGGR</sequence>
<dbReference type="STRING" id="1802517.A2892_01775"/>
<comment type="caution">
    <text evidence="1">The sequence shown here is derived from an EMBL/GenBank/DDBJ whole genome shotgun (WGS) entry which is preliminary data.</text>
</comment>
<dbReference type="AlphaFoldDB" id="A0A1F8B9N0"/>
<protein>
    <submittedName>
        <fullName evidence="1">Uncharacterized protein</fullName>
    </submittedName>
</protein>
<dbReference type="Proteomes" id="UP000176404">
    <property type="component" value="Unassembled WGS sequence"/>
</dbReference>
<gene>
    <name evidence="1" type="ORF">A2892_01775</name>
</gene>
<accession>A0A1F8B9N0</accession>
<organism evidence="1 2">
    <name type="scientific">Candidatus Woesebacteria bacterium RIFCSPLOWO2_01_FULL_39_10b</name>
    <dbReference type="NCBI Taxonomy" id="1802517"/>
    <lineage>
        <taxon>Bacteria</taxon>
        <taxon>Candidatus Woeseibacteriota</taxon>
    </lineage>
</organism>
<name>A0A1F8B9N0_9BACT</name>
<evidence type="ECO:0000313" key="1">
    <source>
        <dbReference type="EMBL" id="OGM60751.1"/>
    </source>
</evidence>
<evidence type="ECO:0000313" key="2">
    <source>
        <dbReference type="Proteomes" id="UP000176404"/>
    </source>
</evidence>
<reference evidence="1 2" key="1">
    <citation type="journal article" date="2016" name="Nat. Commun.">
        <title>Thousands of microbial genomes shed light on interconnected biogeochemical processes in an aquifer system.</title>
        <authorList>
            <person name="Anantharaman K."/>
            <person name="Brown C.T."/>
            <person name="Hug L.A."/>
            <person name="Sharon I."/>
            <person name="Castelle C.J."/>
            <person name="Probst A.J."/>
            <person name="Thomas B.C."/>
            <person name="Singh A."/>
            <person name="Wilkins M.J."/>
            <person name="Karaoz U."/>
            <person name="Brodie E.L."/>
            <person name="Williams K.H."/>
            <person name="Hubbard S.S."/>
            <person name="Banfield J.F."/>
        </authorList>
    </citation>
    <scope>NUCLEOTIDE SEQUENCE [LARGE SCALE GENOMIC DNA]</scope>
</reference>
<dbReference type="EMBL" id="MGHD01000003">
    <property type="protein sequence ID" value="OGM60751.1"/>
    <property type="molecule type" value="Genomic_DNA"/>
</dbReference>